<proteinExistence type="predicted"/>
<dbReference type="Proteomes" id="UP000469949">
    <property type="component" value="Unassembled WGS sequence"/>
</dbReference>
<evidence type="ECO:0000313" key="1">
    <source>
        <dbReference type="EMBL" id="KAB7782929.1"/>
    </source>
</evidence>
<accession>A0A833J2B1</accession>
<gene>
    <name evidence="1" type="ORF">F8B43_4223</name>
</gene>
<organism evidence="1 2">
    <name type="scientific">Methylorubrum populi</name>
    <dbReference type="NCBI Taxonomy" id="223967"/>
    <lineage>
        <taxon>Bacteria</taxon>
        <taxon>Pseudomonadati</taxon>
        <taxon>Pseudomonadota</taxon>
        <taxon>Alphaproteobacteria</taxon>
        <taxon>Hyphomicrobiales</taxon>
        <taxon>Methylobacteriaceae</taxon>
        <taxon>Methylorubrum</taxon>
    </lineage>
</organism>
<sequence>MGEVVRGRGLLSLGIHRLPIGTVDRVPAWIRVRSVMR</sequence>
<dbReference type="EMBL" id="WEKV01000018">
    <property type="protein sequence ID" value="KAB7782929.1"/>
    <property type="molecule type" value="Genomic_DNA"/>
</dbReference>
<reference evidence="1 2" key="1">
    <citation type="submission" date="2019-10" db="EMBL/GenBank/DDBJ databases">
        <title>Draft Genome Sequence of the Caffeine Degrading Methylotroph Methylorubrum populi PINKEL.</title>
        <authorList>
            <person name="Dawson S.C."/>
            <person name="Zhang X."/>
            <person name="Wright M.E."/>
            <person name="Sharma G."/>
            <person name="Langner J.T."/>
            <person name="Ditty J.L."/>
            <person name="Subuyuj G.A."/>
        </authorList>
    </citation>
    <scope>NUCLEOTIDE SEQUENCE [LARGE SCALE GENOMIC DNA]</scope>
    <source>
        <strain evidence="1 2">Pinkel</strain>
    </source>
</reference>
<name>A0A833J2B1_9HYPH</name>
<evidence type="ECO:0000313" key="2">
    <source>
        <dbReference type="Proteomes" id="UP000469949"/>
    </source>
</evidence>
<protein>
    <submittedName>
        <fullName evidence="1">Uncharacterized protein</fullName>
    </submittedName>
</protein>
<comment type="caution">
    <text evidence="1">The sequence shown here is derived from an EMBL/GenBank/DDBJ whole genome shotgun (WGS) entry which is preliminary data.</text>
</comment>
<dbReference type="AlphaFoldDB" id="A0A833J2B1"/>